<dbReference type="InterPro" id="IPR016024">
    <property type="entry name" value="ARM-type_fold"/>
</dbReference>
<feature type="compositionally biased region" description="Basic and acidic residues" evidence="4">
    <location>
        <begin position="509"/>
        <end position="520"/>
    </location>
</feature>
<comment type="subcellular location">
    <subcellularLocation>
        <location evidence="1">Cytoplasm</location>
        <location evidence="1">Cytoskeleton</location>
        <location evidence="1">Cilium basal body</location>
    </subcellularLocation>
</comment>
<evidence type="ECO:0000259" key="6">
    <source>
        <dbReference type="Pfam" id="PF23138"/>
    </source>
</evidence>
<feature type="compositionally biased region" description="Polar residues" evidence="4">
    <location>
        <begin position="559"/>
        <end position="568"/>
    </location>
</feature>
<sequence length="568" mass="65297">RVFEKELKCRGKPVLRSAAHSRRDSKTLGVHVRLTSFIQKEHEVTICSVFILTHTREFDNRITHFKHYLETRGASLSQTTEFLPFYALPFVPNPTVHPSFQELFQDSWMPELRESLEKFLSVTLKASNTPRLLTLYVSFSIQQMQLHLTEAERKSAIHMRRFAKLQADHHSLIGITAELVDSLEATVRGKMISPEYLQGVCMRLFSGHMRQSAAQSVDFTRPGTASSMLRASVAPQRPKDVPLLPSLDYEKLKKDLVNGSDRLKALLLQALRWRLTRSLHGEQRDTVLQAFISNDLLERYSSKQKTVLHLMKSKNEIVRQYMARLINAFASLCDGRMYLSQIPSLLRFLLDCLKTEEKESVTRENVLAALQKLSLRRAQQSAMIRDGLIGWLVKELHDSDCLSDYTLEYAISLLMNLCLVSDIRYYVNGALYSILSMPEIREEAKQMSMEEILRCYSKEENPELNRQIEFIIKQLNSADISEHEPESDGEEDDDDDDEEDVMEADLDKEEVLQPHPKELSGESLLATEYLGIMTNMVKMKRRSYPPSSRSIDEPLQRPVTPSSHKNTM</sequence>
<dbReference type="Pfam" id="PF23138">
    <property type="entry name" value="CTLH_Armc9"/>
    <property type="match status" value="1"/>
</dbReference>
<dbReference type="GO" id="GO:0005814">
    <property type="term" value="C:centriole"/>
    <property type="evidence" value="ECO:0007669"/>
    <property type="project" value="TreeGrafter"/>
</dbReference>
<evidence type="ECO:0000313" key="8">
    <source>
        <dbReference type="Proteomes" id="UP000472260"/>
    </source>
</evidence>
<feature type="region of interest" description="Disordered" evidence="4">
    <location>
        <begin position="506"/>
        <end position="525"/>
    </location>
</feature>
<name>A0A671LPM8_9TELE</name>
<feature type="region of interest" description="Disordered" evidence="4">
    <location>
        <begin position="540"/>
        <end position="568"/>
    </location>
</feature>
<dbReference type="InterPro" id="IPR040369">
    <property type="entry name" value="ARMC9"/>
</dbReference>
<feature type="domain" description="LisH" evidence="5">
    <location>
        <begin position="383"/>
        <end position="421"/>
    </location>
</feature>
<feature type="domain" description="ARMC9 CTLH-like" evidence="6">
    <location>
        <begin position="54"/>
        <end position="125"/>
    </location>
</feature>
<evidence type="ECO:0000256" key="1">
    <source>
        <dbReference type="ARBA" id="ARBA00004120"/>
    </source>
</evidence>
<dbReference type="GO" id="GO:0097542">
    <property type="term" value="C:ciliary tip"/>
    <property type="evidence" value="ECO:0007669"/>
    <property type="project" value="TreeGrafter"/>
</dbReference>
<dbReference type="InterPro" id="IPR011989">
    <property type="entry name" value="ARM-like"/>
</dbReference>
<evidence type="ECO:0000313" key="7">
    <source>
        <dbReference type="Ensembl" id="ENSSANP00000021194.1"/>
    </source>
</evidence>
<keyword evidence="8" id="KW-1185">Reference proteome</keyword>
<dbReference type="GO" id="GO:0060271">
    <property type="term" value="P:cilium assembly"/>
    <property type="evidence" value="ECO:0007669"/>
    <property type="project" value="InterPro"/>
</dbReference>
<dbReference type="Pfam" id="PF21050">
    <property type="entry name" value="ARMC9_ARM"/>
    <property type="match status" value="2"/>
</dbReference>
<organism evidence="7 8">
    <name type="scientific">Sinocyclocheilus anshuiensis</name>
    <dbReference type="NCBI Taxonomy" id="1608454"/>
    <lineage>
        <taxon>Eukaryota</taxon>
        <taxon>Metazoa</taxon>
        <taxon>Chordata</taxon>
        <taxon>Craniata</taxon>
        <taxon>Vertebrata</taxon>
        <taxon>Euteleostomi</taxon>
        <taxon>Actinopterygii</taxon>
        <taxon>Neopterygii</taxon>
        <taxon>Teleostei</taxon>
        <taxon>Ostariophysi</taxon>
        <taxon>Cypriniformes</taxon>
        <taxon>Cyprinidae</taxon>
        <taxon>Cyprininae</taxon>
        <taxon>Sinocyclocheilus</taxon>
    </lineage>
</organism>
<dbReference type="InterPro" id="IPR056327">
    <property type="entry name" value="ARMC9_CTLH-like_dom"/>
</dbReference>
<keyword evidence="3" id="KW-0966">Cell projection</keyword>
<dbReference type="Ensembl" id="ENSSANT00000022588.1">
    <property type="protein sequence ID" value="ENSSANP00000021194.1"/>
    <property type="gene ID" value="ENSSANG00000010918.1"/>
</dbReference>
<feature type="region of interest" description="Disordered" evidence="4">
    <location>
        <begin position="479"/>
        <end position="501"/>
    </location>
</feature>
<gene>
    <name evidence="7" type="primary">LOC107668488</name>
</gene>
<feature type="domain" description="LisH" evidence="5">
    <location>
        <begin position="422"/>
        <end position="476"/>
    </location>
</feature>
<evidence type="ECO:0000259" key="5">
    <source>
        <dbReference type="Pfam" id="PF21050"/>
    </source>
</evidence>
<dbReference type="AlphaFoldDB" id="A0A671LPM8"/>
<dbReference type="Proteomes" id="UP000472260">
    <property type="component" value="Unassembled WGS sequence"/>
</dbReference>
<dbReference type="Gene3D" id="1.25.10.10">
    <property type="entry name" value="Leucine-rich Repeat Variant"/>
    <property type="match status" value="1"/>
</dbReference>
<proteinExistence type="predicted"/>
<evidence type="ECO:0000256" key="4">
    <source>
        <dbReference type="SAM" id="MobiDB-lite"/>
    </source>
</evidence>
<reference evidence="7" key="2">
    <citation type="submission" date="2025-09" db="UniProtKB">
        <authorList>
            <consortium name="Ensembl"/>
        </authorList>
    </citation>
    <scope>IDENTIFICATION</scope>
</reference>
<dbReference type="GO" id="GO:0005813">
    <property type="term" value="C:centrosome"/>
    <property type="evidence" value="ECO:0007669"/>
    <property type="project" value="UniProtKB-SubCell"/>
</dbReference>
<dbReference type="SUPFAM" id="SSF48371">
    <property type="entry name" value="ARM repeat"/>
    <property type="match status" value="1"/>
</dbReference>
<reference evidence="7" key="1">
    <citation type="submission" date="2025-08" db="UniProtKB">
        <authorList>
            <consortium name="Ensembl"/>
        </authorList>
    </citation>
    <scope>IDENTIFICATION</scope>
</reference>
<dbReference type="GO" id="GO:0036064">
    <property type="term" value="C:ciliary basal body"/>
    <property type="evidence" value="ECO:0007669"/>
    <property type="project" value="InterPro"/>
</dbReference>
<evidence type="ECO:0000256" key="3">
    <source>
        <dbReference type="ARBA" id="ARBA00023273"/>
    </source>
</evidence>
<evidence type="ECO:0000256" key="2">
    <source>
        <dbReference type="ARBA" id="ARBA00022794"/>
    </source>
</evidence>
<feature type="compositionally biased region" description="Acidic residues" evidence="4">
    <location>
        <begin position="487"/>
        <end position="501"/>
    </location>
</feature>
<dbReference type="PANTHER" id="PTHR14881:SF4">
    <property type="entry name" value="LISH DOMAIN-CONTAINING PROTEIN ARMC9"/>
    <property type="match status" value="1"/>
</dbReference>
<accession>A0A671LPM8</accession>
<keyword evidence="2" id="KW-0970">Cilium biogenesis/degradation</keyword>
<dbReference type="InterPro" id="IPR048959">
    <property type="entry name" value="ARMC9_ARM_dom"/>
</dbReference>
<dbReference type="PANTHER" id="PTHR14881">
    <property type="entry name" value="LISH DOMAIN-CONTAINING PROTEIN ARMC9"/>
    <property type="match status" value="1"/>
</dbReference>
<protein>
    <submittedName>
        <fullName evidence="7">LisH domain-containing protein ARMC9-like</fullName>
    </submittedName>
</protein>